<dbReference type="GO" id="GO:0015074">
    <property type="term" value="P:DNA integration"/>
    <property type="evidence" value="ECO:0007669"/>
    <property type="project" value="UniProtKB-KW"/>
</dbReference>
<dbReference type="InterPro" id="IPR006119">
    <property type="entry name" value="Resolv_N"/>
</dbReference>
<evidence type="ECO:0000256" key="1">
    <source>
        <dbReference type="ARBA" id="ARBA00009913"/>
    </source>
</evidence>
<dbReference type="PANTHER" id="PTHR30461:SF2">
    <property type="entry name" value="SERINE RECOMBINASE PINE-RELATED"/>
    <property type="match status" value="1"/>
</dbReference>
<keyword evidence="2" id="KW-0229">DNA integration</keyword>
<dbReference type="PANTHER" id="PTHR30461">
    <property type="entry name" value="DNA-INVERTASE FROM LAMBDOID PROPHAGE"/>
    <property type="match status" value="1"/>
</dbReference>
<dbReference type="GO" id="GO:0000150">
    <property type="term" value="F:DNA strand exchange activity"/>
    <property type="evidence" value="ECO:0007669"/>
    <property type="project" value="UniProtKB-KW"/>
</dbReference>
<dbReference type="PROSITE" id="PS00397">
    <property type="entry name" value="RECOMBINASES_1"/>
    <property type="match status" value="1"/>
</dbReference>
<dbReference type="EMBL" id="KX009064">
    <property type="protein sequence ID" value="ARO45314.1"/>
    <property type="molecule type" value="Genomic_DNA"/>
</dbReference>
<dbReference type="Pfam" id="PF02796">
    <property type="entry name" value="HTH_7"/>
    <property type="match status" value="1"/>
</dbReference>
<geneLocation type="plasmid" evidence="9">
    <name>pPK_RT811</name>
</geneLocation>
<feature type="active site" description="O-(5'-phospho-DNA)-serine intermediate" evidence="6 7">
    <location>
        <position position="69"/>
    </location>
</feature>
<evidence type="ECO:0000256" key="5">
    <source>
        <dbReference type="ARBA" id="ARBA00023172"/>
    </source>
</evidence>
<evidence type="ECO:0000256" key="6">
    <source>
        <dbReference type="PIRSR" id="PIRSR606118-50"/>
    </source>
</evidence>
<dbReference type="CDD" id="cd03768">
    <property type="entry name" value="SR_ResInv"/>
    <property type="match status" value="1"/>
</dbReference>
<comment type="similarity">
    <text evidence="1">Belongs to the site-specific recombinase resolvase family.</text>
</comment>
<dbReference type="SUPFAM" id="SSF53041">
    <property type="entry name" value="Resolvase-like"/>
    <property type="match status" value="1"/>
</dbReference>
<dbReference type="InterPro" id="IPR006118">
    <property type="entry name" value="Recombinase_CS"/>
</dbReference>
<dbReference type="FunFam" id="3.40.50.1390:FF:000001">
    <property type="entry name" value="DNA recombinase"/>
    <property type="match status" value="1"/>
</dbReference>
<dbReference type="Pfam" id="PF00239">
    <property type="entry name" value="Resolvase"/>
    <property type="match status" value="1"/>
</dbReference>
<dbReference type="Gene3D" id="1.10.10.60">
    <property type="entry name" value="Homeodomain-like"/>
    <property type="match status" value="1"/>
</dbReference>
<organism evidence="9">
    <name type="scientific">Pseudomonas syringae pv. actinidiae</name>
    <dbReference type="NCBI Taxonomy" id="103796"/>
    <lineage>
        <taxon>Bacteria</taxon>
        <taxon>Pseudomonadati</taxon>
        <taxon>Pseudomonadota</taxon>
        <taxon>Gammaproteobacteria</taxon>
        <taxon>Pseudomonadales</taxon>
        <taxon>Pseudomonadaceae</taxon>
        <taxon>Pseudomonas</taxon>
        <taxon>Pseudomonas syringae</taxon>
    </lineage>
</organism>
<dbReference type="CDD" id="cd00569">
    <property type="entry name" value="HTH_Hin_like"/>
    <property type="match status" value="1"/>
</dbReference>
<evidence type="ECO:0000256" key="3">
    <source>
        <dbReference type="ARBA" id="ARBA00023100"/>
    </source>
</evidence>
<evidence type="ECO:0000256" key="7">
    <source>
        <dbReference type="PROSITE-ProRule" id="PRU10137"/>
    </source>
</evidence>
<keyword evidence="5" id="KW-0233">DNA recombination</keyword>
<evidence type="ECO:0000256" key="4">
    <source>
        <dbReference type="ARBA" id="ARBA00023125"/>
    </source>
</evidence>
<keyword evidence="9" id="KW-0614">Plasmid</keyword>
<dbReference type="InterPro" id="IPR050639">
    <property type="entry name" value="SSR_resolvase"/>
</dbReference>
<proteinExistence type="inferred from homology"/>
<dbReference type="PROSITE" id="PS51736">
    <property type="entry name" value="RECOMBINASES_3"/>
    <property type="match status" value="1"/>
</dbReference>
<dbReference type="SUPFAM" id="SSF46689">
    <property type="entry name" value="Homeodomain-like"/>
    <property type="match status" value="1"/>
</dbReference>
<evidence type="ECO:0000256" key="2">
    <source>
        <dbReference type="ARBA" id="ARBA00022908"/>
    </source>
</evidence>
<protein>
    <submittedName>
        <fullName evidence="9">Serine Recombinase (SR) family, resolvase and Invertase subfamily</fullName>
    </submittedName>
</protein>
<evidence type="ECO:0000313" key="9">
    <source>
        <dbReference type="EMBL" id="ARO45314.1"/>
    </source>
</evidence>
<dbReference type="InterPro" id="IPR009057">
    <property type="entry name" value="Homeodomain-like_sf"/>
</dbReference>
<dbReference type="SMART" id="SM00857">
    <property type="entry name" value="Resolvase"/>
    <property type="match status" value="1"/>
</dbReference>
<keyword evidence="4" id="KW-0238">DNA-binding</keyword>
<dbReference type="InterPro" id="IPR036162">
    <property type="entry name" value="Resolvase-like_N_sf"/>
</dbReference>
<accession>A0A2P0QFZ3</accession>
<keyword evidence="3" id="KW-0230">DNA invertase</keyword>
<dbReference type="Gene3D" id="3.40.50.1390">
    <property type="entry name" value="Resolvase, N-terminal catalytic domain"/>
    <property type="match status" value="1"/>
</dbReference>
<dbReference type="GO" id="GO:0003677">
    <property type="term" value="F:DNA binding"/>
    <property type="evidence" value="ECO:0007669"/>
    <property type="project" value="UniProtKB-KW"/>
</dbReference>
<dbReference type="AlphaFoldDB" id="A0A2P0QFZ3"/>
<name>A0A2P0QFZ3_PSESF</name>
<feature type="domain" description="Resolvase/invertase-type recombinase catalytic" evidence="8">
    <location>
        <begin position="61"/>
        <end position="194"/>
    </location>
</feature>
<evidence type="ECO:0000259" key="8">
    <source>
        <dbReference type="PROSITE" id="PS51736"/>
    </source>
</evidence>
<reference evidence="9" key="1">
    <citation type="submission" date="2016-03" db="EMBL/GenBank/DDBJ databases">
        <title>The evolution of Pseudomonas syringae pv. actinidiae in New Zealand.</title>
        <authorList>
            <person name="Taiaroa G."/>
            <person name="Poulter R.T.M."/>
            <person name="Lamont I."/>
            <person name="Stockwell P."/>
            <person name="Butler M.I."/>
        </authorList>
    </citation>
    <scope>NUCLEOTIDE SEQUENCE</scope>
    <source>
        <strain evidence="9">RT811</strain>
        <plasmid evidence="9">pPK_RT811</plasmid>
    </source>
</reference>
<dbReference type="InterPro" id="IPR006120">
    <property type="entry name" value="Resolvase_HTH_dom"/>
</dbReference>
<sequence>MCSANDRLLHTWKRPLNRGLFLCTTVQFLVNFSVFTKRLRRLTVSRQPHDTATLDVLTGGLRIGYARVSTKDQNLDLQIDALKSAGCTRIYEEKVSGASVPRPEQENMLKALRKGDTVVIWQLSRLGRSLSELIGLVNQFEEMGVAFEVLTEKYDTTTASGKLIFNVFASLAAYERERLIERTRAGLTAARARGRVGGRKPKIGDKEKREIAILLSDPNMTVTDVAARFGVSRTTIYKHHPAPVVS</sequence>